<dbReference type="InterPro" id="IPR032466">
    <property type="entry name" value="Metal_Hydrolase"/>
</dbReference>
<keyword evidence="1" id="KW-0456">Lyase</keyword>
<evidence type="ECO:0000256" key="1">
    <source>
        <dbReference type="ARBA" id="ARBA00023239"/>
    </source>
</evidence>
<evidence type="ECO:0000313" key="3">
    <source>
        <dbReference type="EMBL" id="MBD5778474.1"/>
    </source>
</evidence>
<dbReference type="Pfam" id="PF04909">
    <property type="entry name" value="Amidohydro_2"/>
    <property type="match status" value="1"/>
</dbReference>
<sequence length="290" mass="32424">MAIDSHIHLYPPSVSADPLAWAVTQNEPYWLSCVKPSHGKSLQAWKSPSELLQDMDDAGVEKVVILSWYWENHDSCLHTLNWQTEWLAKSPHRFICFAPFNAKGGNAALELLKNAFQRGCKGIGELNPPAQGYAYEDPVLAQALELAAAYRAPVNFHVTDPTTHDYPGKIDTPYASLLNLANEHPNTSFIFSHLGGCEPLRNREPPPNNVVFDTSACPLLYKTPVYREFCDKVGVDKILFGSDYPLRVFPKDKRSPNFILPLAELQNGDLSPAEIEAITLQNAKRLFHLS</sequence>
<name>A0A927F5Z4_9BACT</name>
<protein>
    <submittedName>
        <fullName evidence="3">Amidohydrolase family protein</fullName>
    </submittedName>
</protein>
<dbReference type="AlphaFoldDB" id="A0A927F5Z4"/>
<dbReference type="PANTHER" id="PTHR21240:SF28">
    <property type="entry name" value="ISO-OROTATE DECARBOXYLASE (EUROFUNG)"/>
    <property type="match status" value="1"/>
</dbReference>
<dbReference type="GO" id="GO:0005737">
    <property type="term" value="C:cytoplasm"/>
    <property type="evidence" value="ECO:0007669"/>
    <property type="project" value="TreeGrafter"/>
</dbReference>
<dbReference type="InterPro" id="IPR032465">
    <property type="entry name" value="ACMSD"/>
</dbReference>
<dbReference type="EMBL" id="JACYFG010000006">
    <property type="protein sequence ID" value="MBD5778474.1"/>
    <property type="molecule type" value="Genomic_DNA"/>
</dbReference>
<feature type="domain" description="Amidohydrolase-related" evidence="2">
    <location>
        <begin position="3"/>
        <end position="289"/>
    </location>
</feature>
<organism evidence="3 4">
    <name type="scientific">Pelagicoccus enzymogenes</name>
    <dbReference type="NCBI Taxonomy" id="2773457"/>
    <lineage>
        <taxon>Bacteria</taxon>
        <taxon>Pseudomonadati</taxon>
        <taxon>Verrucomicrobiota</taxon>
        <taxon>Opitutia</taxon>
        <taxon>Puniceicoccales</taxon>
        <taxon>Pelagicoccaceae</taxon>
        <taxon>Pelagicoccus</taxon>
    </lineage>
</organism>
<dbReference type="PANTHER" id="PTHR21240">
    <property type="entry name" value="2-AMINO-3-CARBOXYLMUCONATE-6-SEMIALDEHYDE DECARBOXYLASE"/>
    <property type="match status" value="1"/>
</dbReference>
<gene>
    <name evidence="3" type="ORF">IEN85_03145</name>
</gene>
<dbReference type="GO" id="GO:0019748">
    <property type="term" value="P:secondary metabolic process"/>
    <property type="evidence" value="ECO:0007669"/>
    <property type="project" value="TreeGrafter"/>
</dbReference>
<dbReference type="Gene3D" id="3.20.20.140">
    <property type="entry name" value="Metal-dependent hydrolases"/>
    <property type="match status" value="1"/>
</dbReference>
<dbReference type="SUPFAM" id="SSF51556">
    <property type="entry name" value="Metallo-dependent hydrolases"/>
    <property type="match status" value="1"/>
</dbReference>
<proteinExistence type="predicted"/>
<evidence type="ECO:0000313" key="4">
    <source>
        <dbReference type="Proteomes" id="UP000622317"/>
    </source>
</evidence>
<keyword evidence="4" id="KW-1185">Reference proteome</keyword>
<comment type="caution">
    <text evidence="3">The sequence shown here is derived from an EMBL/GenBank/DDBJ whole genome shotgun (WGS) entry which is preliminary data.</text>
</comment>
<dbReference type="InterPro" id="IPR006680">
    <property type="entry name" value="Amidohydro-rel"/>
</dbReference>
<reference evidence="3" key="1">
    <citation type="submission" date="2020-09" db="EMBL/GenBank/DDBJ databases">
        <title>Pelagicoccus enzymogenes sp. nov. with an EPS production, isolated from marine sediment.</title>
        <authorList>
            <person name="Feng X."/>
        </authorList>
    </citation>
    <scope>NUCLEOTIDE SEQUENCE</scope>
    <source>
        <strain evidence="3">NFK12</strain>
    </source>
</reference>
<dbReference type="Proteomes" id="UP000622317">
    <property type="component" value="Unassembled WGS sequence"/>
</dbReference>
<accession>A0A927F5Z4</accession>
<dbReference type="GO" id="GO:0016787">
    <property type="term" value="F:hydrolase activity"/>
    <property type="evidence" value="ECO:0007669"/>
    <property type="project" value="InterPro"/>
</dbReference>
<dbReference type="RefSeq" id="WP_191615613.1">
    <property type="nucleotide sequence ID" value="NZ_JACYFG010000006.1"/>
</dbReference>
<evidence type="ECO:0000259" key="2">
    <source>
        <dbReference type="Pfam" id="PF04909"/>
    </source>
</evidence>
<dbReference type="GO" id="GO:0016831">
    <property type="term" value="F:carboxy-lyase activity"/>
    <property type="evidence" value="ECO:0007669"/>
    <property type="project" value="InterPro"/>
</dbReference>